<dbReference type="GO" id="GO:0016020">
    <property type="term" value="C:membrane"/>
    <property type="evidence" value="ECO:0007669"/>
    <property type="project" value="TreeGrafter"/>
</dbReference>
<dbReference type="InterPro" id="IPR039421">
    <property type="entry name" value="Type_1_exporter"/>
</dbReference>
<proteinExistence type="predicted"/>
<dbReference type="Pfam" id="PF00005">
    <property type="entry name" value="ABC_tran"/>
    <property type="match status" value="1"/>
</dbReference>
<dbReference type="InterPro" id="IPR017871">
    <property type="entry name" value="ABC_transporter-like_CS"/>
</dbReference>
<gene>
    <name evidence="2" type="ORF">AMON00008_LOCUS23367</name>
</gene>
<organism evidence="2">
    <name type="scientific">Alexandrium monilatum</name>
    <dbReference type="NCBI Taxonomy" id="311494"/>
    <lineage>
        <taxon>Eukaryota</taxon>
        <taxon>Sar</taxon>
        <taxon>Alveolata</taxon>
        <taxon>Dinophyceae</taxon>
        <taxon>Gonyaulacales</taxon>
        <taxon>Pyrocystaceae</taxon>
        <taxon>Alexandrium</taxon>
    </lineage>
</organism>
<evidence type="ECO:0000313" key="2">
    <source>
        <dbReference type="EMBL" id="CAE4589260.1"/>
    </source>
</evidence>
<dbReference type="InterPro" id="IPR003439">
    <property type="entry name" value="ABC_transporter-like_ATP-bd"/>
</dbReference>
<dbReference type="GO" id="GO:0042626">
    <property type="term" value="F:ATPase-coupled transmembrane transporter activity"/>
    <property type="evidence" value="ECO:0007669"/>
    <property type="project" value="TreeGrafter"/>
</dbReference>
<sequence length="174" mass="18485">MGQCSHTVPAALCRVSGLSVSGLAQVGFVGQEPVLFDTTVRANVTYGLGDEEVSQAHLDQCKDMANLSFLDGQTGQGWDTRVGPRGGRLSGGQKQRVAICRALVRNPPVLLIDEASSALDTRSEKAVQQALETSCRGRTSLTIAHRLSTVQDCDSIIVVADGRIVEQGAHTRVL</sequence>
<dbReference type="InterPro" id="IPR027417">
    <property type="entry name" value="P-loop_NTPase"/>
</dbReference>
<evidence type="ECO:0000259" key="1">
    <source>
        <dbReference type="Pfam" id="PF00005"/>
    </source>
</evidence>
<dbReference type="Gene3D" id="3.40.50.300">
    <property type="entry name" value="P-loop containing nucleotide triphosphate hydrolases"/>
    <property type="match status" value="1"/>
</dbReference>
<feature type="domain" description="ABC transporter" evidence="1">
    <location>
        <begin position="24"/>
        <end position="116"/>
    </location>
</feature>
<dbReference type="AlphaFoldDB" id="A0A7S4QNS7"/>
<protein>
    <recommendedName>
        <fullName evidence="1">ABC transporter domain-containing protein</fullName>
    </recommendedName>
</protein>
<dbReference type="PANTHER" id="PTHR24221:SF503">
    <property type="entry name" value="MITOCHONDRIAL POTASSIUM CHANNEL ATP-BINDING SUBUNIT"/>
    <property type="match status" value="1"/>
</dbReference>
<dbReference type="SUPFAM" id="SSF52540">
    <property type="entry name" value="P-loop containing nucleoside triphosphate hydrolases"/>
    <property type="match status" value="1"/>
</dbReference>
<dbReference type="PANTHER" id="PTHR24221">
    <property type="entry name" value="ATP-BINDING CASSETTE SUB-FAMILY B"/>
    <property type="match status" value="1"/>
</dbReference>
<dbReference type="GO" id="GO:0016887">
    <property type="term" value="F:ATP hydrolysis activity"/>
    <property type="evidence" value="ECO:0007669"/>
    <property type="project" value="InterPro"/>
</dbReference>
<dbReference type="GO" id="GO:0005524">
    <property type="term" value="F:ATP binding"/>
    <property type="evidence" value="ECO:0007669"/>
    <property type="project" value="InterPro"/>
</dbReference>
<reference evidence="2" key="1">
    <citation type="submission" date="2021-01" db="EMBL/GenBank/DDBJ databases">
        <authorList>
            <person name="Corre E."/>
            <person name="Pelletier E."/>
            <person name="Niang G."/>
            <person name="Scheremetjew M."/>
            <person name="Finn R."/>
            <person name="Kale V."/>
            <person name="Holt S."/>
            <person name="Cochrane G."/>
            <person name="Meng A."/>
            <person name="Brown T."/>
            <person name="Cohen L."/>
        </authorList>
    </citation>
    <scope>NUCLEOTIDE SEQUENCE</scope>
    <source>
        <strain evidence="2">CCMP3105</strain>
    </source>
</reference>
<dbReference type="PROSITE" id="PS00211">
    <property type="entry name" value="ABC_TRANSPORTER_1"/>
    <property type="match status" value="1"/>
</dbReference>
<name>A0A7S4QNS7_9DINO</name>
<accession>A0A7S4QNS7</accession>
<dbReference type="EMBL" id="HBNR01034041">
    <property type="protein sequence ID" value="CAE4589260.1"/>
    <property type="molecule type" value="Transcribed_RNA"/>
</dbReference>